<organism evidence="2 3">
    <name type="scientific">Athelia psychrophila</name>
    <dbReference type="NCBI Taxonomy" id="1759441"/>
    <lineage>
        <taxon>Eukaryota</taxon>
        <taxon>Fungi</taxon>
        <taxon>Dikarya</taxon>
        <taxon>Basidiomycota</taxon>
        <taxon>Agaricomycotina</taxon>
        <taxon>Agaricomycetes</taxon>
        <taxon>Agaricomycetidae</taxon>
        <taxon>Atheliales</taxon>
        <taxon>Atheliaceae</taxon>
        <taxon>Athelia</taxon>
    </lineage>
</organism>
<dbReference type="OrthoDB" id="3033638at2759"/>
<reference evidence="2 3" key="1">
    <citation type="journal article" date="2016" name="Mol. Biol. Evol.">
        <title>Comparative Genomics of Early-Diverging Mushroom-Forming Fungi Provides Insights into the Origins of Lignocellulose Decay Capabilities.</title>
        <authorList>
            <person name="Nagy L.G."/>
            <person name="Riley R."/>
            <person name="Tritt A."/>
            <person name="Adam C."/>
            <person name="Daum C."/>
            <person name="Floudas D."/>
            <person name="Sun H."/>
            <person name="Yadav J.S."/>
            <person name="Pangilinan J."/>
            <person name="Larsson K.H."/>
            <person name="Matsuura K."/>
            <person name="Barry K."/>
            <person name="Labutti K."/>
            <person name="Kuo R."/>
            <person name="Ohm R.A."/>
            <person name="Bhattacharya S.S."/>
            <person name="Shirouzu T."/>
            <person name="Yoshinaga Y."/>
            <person name="Martin F.M."/>
            <person name="Grigoriev I.V."/>
            <person name="Hibbett D.S."/>
        </authorList>
    </citation>
    <scope>NUCLEOTIDE SEQUENCE [LARGE SCALE GENOMIC DNA]</scope>
    <source>
        <strain evidence="2 3">CBS 109695</strain>
    </source>
</reference>
<sequence>MTRTQDKPGGISRYSTRTKVSVKTRLPWRHRTRRTTVKRTSAQKKLLAKQHRENKERYNTALEASFQVLIGEARKLREEFGGHSEQYYLEDILQRPRVSHSRRGVNRWNVFLREEVKRINDADLPEGVPRHKSSALASQLKAKWATMTTEEQIEYTEDGAMELLEHREMKKFSVQTVPTHAFQDARKSLETIEREIIALHARTGVEVAMFAVRTKIGDYLQPYNLKTSSRASDFFHLAFNTTMNELAARFEAYCVSGAQGQCVGQQVRMFYKDFDRHITSKYGVVCRSWPLPQFQSPADMSTKNEVEIVMHAFKTGVTSFQRLSDADWRAWSEARFQAALEEQMGPHHQPEGEESRTSGDRDVEMENSTSRPQAGPSITPATGGVLQPSQVPNIPGAVSTNSGMVINVASQKQRKKRSDAGISRGPRKKSSVQ</sequence>
<dbReference type="AlphaFoldDB" id="A0A165Z7T7"/>
<dbReference type="EMBL" id="KV417682">
    <property type="protein sequence ID" value="KZP10309.1"/>
    <property type="molecule type" value="Genomic_DNA"/>
</dbReference>
<keyword evidence="3" id="KW-1185">Reference proteome</keyword>
<gene>
    <name evidence="2" type="ORF">FIBSPDRAFT_758639</name>
</gene>
<evidence type="ECO:0000313" key="2">
    <source>
        <dbReference type="EMBL" id="KZP10309.1"/>
    </source>
</evidence>
<accession>A0A165Z7T7</accession>
<evidence type="ECO:0000256" key="1">
    <source>
        <dbReference type="SAM" id="MobiDB-lite"/>
    </source>
</evidence>
<feature type="region of interest" description="Disordered" evidence="1">
    <location>
        <begin position="341"/>
        <end position="433"/>
    </location>
</feature>
<feature type="compositionally biased region" description="Polar residues" evidence="1">
    <location>
        <begin position="387"/>
        <end position="411"/>
    </location>
</feature>
<feature type="compositionally biased region" description="Basic and acidic residues" evidence="1">
    <location>
        <begin position="344"/>
        <end position="364"/>
    </location>
</feature>
<proteinExistence type="predicted"/>
<name>A0A165Z7T7_9AGAM</name>
<protein>
    <submittedName>
        <fullName evidence="2">Uncharacterized protein</fullName>
    </submittedName>
</protein>
<dbReference type="STRING" id="436010.A0A165Z7T7"/>
<evidence type="ECO:0000313" key="3">
    <source>
        <dbReference type="Proteomes" id="UP000076532"/>
    </source>
</evidence>
<dbReference type="Proteomes" id="UP000076532">
    <property type="component" value="Unassembled WGS sequence"/>
</dbReference>